<protein>
    <recommendedName>
        <fullName evidence="2">histidine kinase</fullName>
        <ecNumber evidence="2">2.7.13.3</ecNumber>
    </recommendedName>
</protein>
<reference evidence="9" key="1">
    <citation type="journal article" date="2006" name="PLoS Biol.">
        <title>Macronuclear genome sequence of the ciliate Tetrahymena thermophila, a model eukaryote.</title>
        <authorList>
            <person name="Eisen J.A."/>
            <person name="Coyne R.S."/>
            <person name="Wu M."/>
            <person name="Wu D."/>
            <person name="Thiagarajan M."/>
            <person name="Wortman J.R."/>
            <person name="Badger J.H."/>
            <person name="Ren Q."/>
            <person name="Amedeo P."/>
            <person name="Jones K.M."/>
            <person name="Tallon L.J."/>
            <person name="Delcher A.L."/>
            <person name="Salzberg S.L."/>
            <person name="Silva J.C."/>
            <person name="Haas B.J."/>
            <person name="Majoros W.H."/>
            <person name="Farzad M."/>
            <person name="Carlton J.M."/>
            <person name="Smith R.K. Jr."/>
            <person name="Garg J."/>
            <person name="Pearlman R.E."/>
            <person name="Karrer K.M."/>
            <person name="Sun L."/>
            <person name="Manning G."/>
            <person name="Elde N.C."/>
            <person name="Turkewitz A.P."/>
            <person name="Asai D.J."/>
            <person name="Wilkes D.E."/>
            <person name="Wang Y."/>
            <person name="Cai H."/>
            <person name="Collins K."/>
            <person name="Stewart B.A."/>
            <person name="Lee S.R."/>
            <person name="Wilamowska K."/>
            <person name="Weinberg Z."/>
            <person name="Ruzzo W.L."/>
            <person name="Wloga D."/>
            <person name="Gaertig J."/>
            <person name="Frankel J."/>
            <person name="Tsao C.-C."/>
            <person name="Gorovsky M.A."/>
            <person name="Keeling P.J."/>
            <person name="Waller R.F."/>
            <person name="Patron N.J."/>
            <person name="Cherry J.M."/>
            <person name="Stover N.A."/>
            <person name="Krieger C.J."/>
            <person name="del Toro C."/>
            <person name="Ryder H.F."/>
            <person name="Williamson S.C."/>
            <person name="Barbeau R.A."/>
            <person name="Hamilton E.P."/>
            <person name="Orias E."/>
        </authorList>
    </citation>
    <scope>NUCLEOTIDE SEQUENCE [LARGE SCALE GENOMIC DNA]</scope>
    <source>
        <strain evidence="9">SB210</strain>
    </source>
</reference>
<dbReference type="Gene3D" id="3.30.565.10">
    <property type="entry name" value="Histidine kinase-like ATPase, C-terminal domain"/>
    <property type="match status" value="1"/>
</dbReference>
<dbReference type="PROSITE" id="PS50109">
    <property type="entry name" value="HIS_KIN"/>
    <property type="match status" value="1"/>
</dbReference>
<dbReference type="InterPro" id="IPR001789">
    <property type="entry name" value="Sig_transdc_resp-reg_receiver"/>
</dbReference>
<dbReference type="InterPro" id="IPR003594">
    <property type="entry name" value="HATPase_dom"/>
</dbReference>
<dbReference type="GO" id="GO:0000155">
    <property type="term" value="F:phosphorelay sensor kinase activity"/>
    <property type="evidence" value="ECO:0007669"/>
    <property type="project" value="TreeGrafter"/>
</dbReference>
<evidence type="ECO:0000256" key="4">
    <source>
        <dbReference type="ARBA" id="ARBA00022777"/>
    </source>
</evidence>
<comment type="catalytic activity">
    <reaction evidence="1">
        <text>ATP + protein L-histidine = ADP + protein N-phospho-L-histidine.</text>
        <dbReference type="EC" id="2.7.13.3"/>
    </reaction>
</comment>
<dbReference type="Pfam" id="PF00072">
    <property type="entry name" value="Response_reg"/>
    <property type="match status" value="1"/>
</dbReference>
<dbReference type="PROSITE" id="PS50110">
    <property type="entry name" value="RESPONSE_REGULATORY"/>
    <property type="match status" value="1"/>
</dbReference>
<name>I7M0S3_TETTS</name>
<dbReference type="PANTHER" id="PTHR43047:SF72">
    <property type="entry name" value="OSMOSENSING HISTIDINE PROTEIN KINASE SLN1"/>
    <property type="match status" value="1"/>
</dbReference>
<gene>
    <name evidence="8" type="ORF">TTHERM_00142480</name>
</gene>
<evidence type="ECO:0000313" key="9">
    <source>
        <dbReference type="Proteomes" id="UP000009168"/>
    </source>
</evidence>
<dbReference type="EMBL" id="GG662793">
    <property type="protein sequence ID" value="EAR90841.2"/>
    <property type="molecule type" value="Genomic_DNA"/>
</dbReference>
<keyword evidence="9" id="KW-1185">Reference proteome</keyword>
<keyword evidence="3" id="KW-0808">Transferase</keyword>
<evidence type="ECO:0000256" key="2">
    <source>
        <dbReference type="ARBA" id="ARBA00012438"/>
    </source>
</evidence>
<dbReference type="EC" id="2.7.13.3" evidence="2"/>
<dbReference type="eggNOG" id="KOG0519">
    <property type="taxonomic scope" value="Eukaryota"/>
</dbReference>
<sequence length="1475" mass="171377">MLKYVCNFKQNKQINDDLNKVHLPVNNFMESQRNSNIKGQLKQQDTPMTNNQGLANITSFQINNIQGKKNEDLNLNLEKRKSPSIFQKQINELTQVQEINFNQTEIGYSNNTTQREALINQQGLSNSNYSSLLTAIKSKSNTKDTYQQNFSNYNLKDQKNKNSNYLIKNEQYDLVKETNQDDYQKSDLNYQTNIDDIQINQLKLFENYFYDSQAIQQNYQQIQENQKASNASKIGETNQDIEIQQQNSQNNPLGKEIANEESAKIIESNLSNIQIQICEELENKIQFHQQNDYNQLQVSANFQNHNFPEGKLETSIKNSVRDFDAIIRSKNISFNPQKMHLEEPEKQFIYTFEDQKSNSSCIYSGIQTKVDEETQKQQNMNKKGNSLQKIKLNGQQKETQKAIDISQSLLQDILLQNNYSFFKEILDFLDSSLFVIDENMQIIYSNYQASSLSEKLFSSFGSKKSIIANYQKKQSRNSYDNTSLNNQFFNDQKLPYMDQGQAPQLHPQKIQQISNQNLQDQQQNQKQFLEKKEQTNQNSLQKSLFQFNQVQSKQIIESQRNLFFTQNNIQSKDKLSFNKIQFEKGQNNQATNSNQEFKYNLLKQITVFEFSKQSLEHLKKMGINQNYSSLNQSNIQKTFQEEKMNISSVKNQYSTQQSNTQFQNIKFNPVQSTQAQIFNKSQKLDCSYLLDEVLQKESKRSERAININLLDLIKVILQNLNLEFQQVILEPVGVKLNEDLDILNNFSIKLIGKIINNQKCVIIMFSDIQEKELQLNKILERNIFQTISHELGTYTNFIQTFTQTALLDHSVPVSVKDNYLKYMNSNIFLVSQVIQDIRDYYEYQNDALKIIWKEINLIDLIRNICKHFKKLAKIKQITFKCDFFDIPEKICTDEQKTQSILINLLSNAFKFSQKNGQVTVEISYKKEDELIKISVKDSGIGMSFDEQQKLKLLLDGKSIQDKVSLNSSGFGFGLTISSILARKISKRNQNNNIKFISKQNQGSTFWFYLDAVSMIKKMNSKSLLNFQPKINSVLTQQNLQQSFINHYKSSDVQPIFDQCVQKELDFNSLNQQTRSLQKETSFLNSNAASIHTYEESQIQTQINSQNQIILTSCVNNPSNQILVGSSLLIKNGSKNMINPIPQIKMQQSKFKQQQQIQQNKFYNQTSLSNNPKILQKYIIISDNEIIEMEESDIFDGQHIFQEGITQSQSFDLKGQIEYIKQTKCRQNSCENYESNVRNEITQKQSCKNIGTKSVSKYNNSITQSFTFVISSNELKKKQKEELKVVNKRQSLQHHKSTSLKSLQINKSIENTSEQISFIDITPIESVQVQLPKQINNKFFSANKIMIVDDEPMNIKGLQIMLKIKADIQDELIYTATNGIEAVDLFKKSLSSLNQIKLIFMDINMPLLDGIEATKQIRELENRFQNQRHINICAYTCWTDLQTKIKCSQAGMDNYFSKPITHDQLFVALNRYYFNQ</sequence>
<dbReference type="InterPro" id="IPR005467">
    <property type="entry name" value="His_kinase_dom"/>
</dbReference>
<evidence type="ECO:0000313" key="8">
    <source>
        <dbReference type="EMBL" id="EAR90841.2"/>
    </source>
</evidence>
<dbReference type="GO" id="GO:0009927">
    <property type="term" value="F:histidine phosphotransfer kinase activity"/>
    <property type="evidence" value="ECO:0007669"/>
    <property type="project" value="TreeGrafter"/>
</dbReference>
<dbReference type="GeneID" id="7827513"/>
<dbReference type="RefSeq" id="XP_001011086.2">
    <property type="nucleotide sequence ID" value="XM_001011086.2"/>
</dbReference>
<dbReference type="SUPFAM" id="SSF52172">
    <property type="entry name" value="CheY-like"/>
    <property type="match status" value="1"/>
</dbReference>
<feature type="domain" description="Response regulatory" evidence="7">
    <location>
        <begin position="1343"/>
        <end position="1472"/>
    </location>
</feature>
<dbReference type="GO" id="GO:0005886">
    <property type="term" value="C:plasma membrane"/>
    <property type="evidence" value="ECO:0007669"/>
    <property type="project" value="TreeGrafter"/>
</dbReference>
<dbReference type="InterPro" id="IPR011006">
    <property type="entry name" value="CheY-like_superfamily"/>
</dbReference>
<feature type="domain" description="Histidine kinase" evidence="6">
    <location>
        <begin position="786"/>
        <end position="1013"/>
    </location>
</feature>
<dbReference type="InParanoid" id="I7M0S3"/>
<dbReference type="Proteomes" id="UP000009168">
    <property type="component" value="Unassembled WGS sequence"/>
</dbReference>
<dbReference type="OrthoDB" id="303614at2759"/>
<evidence type="ECO:0000256" key="3">
    <source>
        <dbReference type="ARBA" id="ARBA00022679"/>
    </source>
</evidence>
<feature type="modified residue" description="4-aspartylphosphate" evidence="5">
    <location>
        <position position="1401"/>
    </location>
</feature>
<dbReference type="SUPFAM" id="SSF55874">
    <property type="entry name" value="ATPase domain of HSP90 chaperone/DNA topoisomerase II/histidine kinase"/>
    <property type="match status" value="1"/>
</dbReference>
<dbReference type="SMART" id="SM00387">
    <property type="entry name" value="HATPase_c"/>
    <property type="match status" value="1"/>
</dbReference>
<dbReference type="SMART" id="SM00448">
    <property type="entry name" value="REC"/>
    <property type="match status" value="1"/>
</dbReference>
<dbReference type="Gene3D" id="3.40.50.2300">
    <property type="match status" value="1"/>
</dbReference>
<keyword evidence="5" id="KW-0597">Phosphoprotein</keyword>
<accession>I7M0S3</accession>
<evidence type="ECO:0000259" key="7">
    <source>
        <dbReference type="PROSITE" id="PS50110"/>
    </source>
</evidence>
<dbReference type="CDD" id="cd17546">
    <property type="entry name" value="REC_hyHK_CKI1_RcsC-like"/>
    <property type="match status" value="1"/>
</dbReference>
<evidence type="ECO:0000256" key="5">
    <source>
        <dbReference type="PROSITE-ProRule" id="PRU00169"/>
    </source>
</evidence>
<dbReference type="PANTHER" id="PTHR43047">
    <property type="entry name" value="TWO-COMPONENT HISTIDINE PROTEIN KINASE"/>
    <property type="match status" value="1"/>
</dbReference>
<proteinExistence type="predicted"/>
<keyword evidence="4 8" id="KW-0418">Kinase</keyword>
<dbReference type="STRING" id="312017.I7M0S3"/>
<evidence type="ECO:0000259" key="6">
    <source>
        <dbReference type="PROSITE" id="PS50109"/>
    </source>
</evidence>
<organism evidence="8 9">
    <name type="scientific">Tetrahymena thermophila (strain SB210)</name>
    <dbReference type="NCBI Taxonomy" id="312017"/>
    <lineage>
        <taxon>Eukaryota</taxon>
        <taxon>Sar</taxon>
        <taxon>Alveolata</taxon>
        <taxon>Ciliophora</taxon>
        <taxon>Intramacronucleata</taxon>
        <taxon>Oligohymenophorea</taxon>
        <taxon>Hymenostomatida</taxon>
        <taxon>Tetrahymenina</taxon>
        <taxon>Tetrahymenidae</taxon>
        <taxon>Tetrahymena</taxon>
    </lineage>
</organism>
<dbReference type="InterPro" id="IPR036890">
    <property type="entry name" value="HATPase_C_sf"/>
</dbReference>
<evidence type="ECO:0000256" key="1">
    <source>
        <dbReference type="ARBA" id="ARBA00000085"/>
    </source>
</evidence>
<dbReference type="Pfam" id="PF02518">
    <property type="entry name" value="HATPase_c"/>
    <property type="match status" value="1"/>
</dbReference>
<dbReference type="KEGG" id="tet:TTHERM_00142480"/>